<evidence type="ECO:0000313" key="14">
    <source>
        <dbReference type="Proteomes" id="UP000316079"/>
    </source>
</evidence>
<feature type="non-terminal residue" evidence="13">
    <location>
        <position position="428"/>
    </location>
</feature>
<comment type="caution">
    <text evidence="13">The sequence shown here is derived from an EMBL/GenBank/DDBJ whole genome shotgun (WGS) entry which is preliminary data.</text>
</comment>
<dbReference type="PANTHER" id="PTHR22984">
    <property type="entry name" value="SERINE/THREONINE-PROTEIN KINASE PIM"/>
    <property type="match status" value="1"/>
</dbReference>
<feature type="binding site" evidence="10">
    <location>
        <position position="178"/>
    </location>
    <ligand>
        <name>ATP</name>
        <dbReference type="ChEBI" id="CHEBI:30616"/>
    </ligand>
</feature>
<dbReference type="SUPFAM" id="SSF56112">
    <property type="entry name" value="Protein kinase-like (PK-like)"/>
    <property type="match status" value="1"/>
</dbReference>
<comment type="catalytic activity">
    <reaction evidence="8">
        <text>L-threonyl-[protein] + ATP = O-phospho-L-threonyl-[protein] + ADP + H(+)</text>
        <dbReference type="Rhea" id="RHEA:46608"/>
        <dbReference type="Rhea" id="RHEA-COMP:11060"/>
        <dbReference type="Rhea" id="RHEA-COMP:11605"/>
        <dbReference type="ChEBI" id="CHEBI:15378"/>
        <dbReference type="ChEBI" id="CHEBI:30013"/>
        <dbReference type="ChEBI" id="CHEBI:30616"/>
        <dbReference type="ChEBI" id="CHEBI:61977"/>
        <dbReference type="ChEBI" id="CHEBI:456216"/>
        <dbReference type="EC" id="2.7.11.1"/>
    </reaction>
</comment>
<evidence type="ECO:0000256" key="1">
    <source>
        <dbReference type="ARBA" id="ARBA00005505"/>
    </source>
</evidence>
<feature type="compositionally biased region" description="Polar residues" evidence="11">
    <location>
        <begin position="120"/>
        <end position="132"/>
    </location>
</feature>
<dbReference type="GO" id="GO:0004674">
    <property type="term" value="F:protein serine/threonine kinase activity"/>
    <property type="evidence" value="ECO:0007669"/>
    <property type="project" value="UniProtKB-KW"/>
</dbReference>
<protein>
    <recommendedName>
        <fullName evidence="2">non-specific serine/threonine protein kinase</fullName>
        <ecNumber evidence="2">2.7.11.1</ecNumber>
    </recommendedName>
</protein>
<keyword evidence="6" id="KW-0418">Kinase</keyword>
<dbReference type="PANTHER" id="PTHR22984:SF11">
    <property type="entry name" value="AURORA KINASE-RELATED"/>
    <property type="match status" value="1"/>
</dbReference>
<evidence type="ECO:0000256" key="9">
    <source>
        <dbReference type="ARBA" id="ARBA00048679"/>
    </source>
</evidence>
<comment type="similarity">
    <text evidence="1">Belongs to the protein kinase superfamily. CAMK Ser/Thr protein kinase family. PIM subfamily.</text>
</comment>
<evidence type="ECO:0000256" key="11">
    <source>
        <dbReference type="SAM" id="MobiDB-lite"/>
    </source>
</evidence>
<dbReference type="GO" id="GO:0043066">
    <property type="term" value="P:negative regulation of apoptotic process"/>
    <property type="evidence" value="ECO:0007669"/>
    <property type="project" value="TreeGrafter"/>
</dbReference>
<feature type="region of interest" description="Disordered" evidence="11">
    <location>
        <begin position="1"/>
        <end position="50"/>
    </location>
</feature>
<feature type="domain" description="Protein kinase" evidence="12">
    <location>
        <begin position="149"/>
        <end position="401"/>
    </location>
</feature>
<dbReference type="OrthoDB" id="8596411at2759"/>
<dbReference type="InterPro" id="IPR051138">
    <property type="entry name" value="PIM_Ser/Thr_kinase"/>
</dbReference>
<dbReference type="GO" id="GO:0005737">
    <property type="term" value="C:cytoplasm"/>
    <property type="evidence" value="ECO:0007669"/>
    <property type="project" value="TreeGrafter"/>
</dbReference>
<feature type="region of interest" description="Disordered" evidence="11">
    <location>
        <begin position="80"/>
        <end position="132"/>
    </location>
</feature>
<keyword evidence="7 10" id="KW-0067">ATP-binding</keyword>
<accession>A0A553MMD1</accession>
<dbReference type="Gene3D" id="1.10.510.10">
    <property type="entry name" value="Transferase(Phosphotransferase) domain 1"/>
    <property type="match status" value="1"/>
</dbReference>
<dbReference type="InterPro" id="IPR017441">
    <property type="entry name" value="Protein_kinase_ATP_BS"/>
</dbReference>
<dbReference type="EC" id="2.7.11.1" evidence="2"/>
<keyword evidence="5 10" id="KW-0547">Nucleotide-binding</keyword>
<gene>
    <name evidence="13" type="ORF">DNTS_011112</name>
</gene>
<dbReference type="GO" id="GO:0005524">
    <property type="term" value="F:ATP binding"/>
    <property type="evidence" value="ECO:0007669"/>
    <property type="project" value="UniProtKB-UniRule"/>
</dbReference>
<evidence type="ECO:0000256" key="10">
    <source>
        <dbReference type="PROSITE-ProRule" id="PRU10141"/>
    </source>
</evidence>
<evidence type="ECO:0000256" key="5">
    <source>
        <dbReference type="ARBA" id="ARBA00022741"/>
    </source>
</evidence>
<dbReference type="AlphaFoldDB" id="A0A553MMD1"/>
<dbReference type="Pfam" id="PF00069">
    <property type="entry name" value="Pkinase"/>
    <property type="match status" value="1"/>
</dbReference>
<evidence type="ECO:0000256" key="6">
    <source>
        <dbReference type="ARBA" id="ARBA00022777"/>
    </source>
</evidence>
<dbReference type="PROSITE" id="PS50011">
    <property type="entry name" value="PROTEIN_KINASE_DOM"/>
    <property type="match status" value="1"/>
</dbReference>
<dbReference type="Proteomes" id="UP000316079">
    <property type="component" value="Unassembled WGS sequence"/>
</dbReference>
<evidence type="ECO:0000256" key="8">
    <source>
        <dbReference type="ARBA" id="ARBA00047899"/>
    </source>
</evidence>
<keyword evidence="4" id="KW-0808">Transferase</keyword>
<proteinExistence type="inferred from homology"/>
<evidence type="ECO:0000256" key="2">
    <source>
        <dbReference type="ARBA" id="ARBA00012513"/>
    </source>
</evidence>
<evidence type="ECO:0000256" key="7">
    <source>
        <dbReference type="ARBA" id="ARBA00022840"/>
    </source>
</evidence>
<evidence type="ECO:0000313" key="13">
    <source>
        <dbReference type="EMBL" id="TRY54346.1"/>
    </source>
</evidence>
<keyword evidence="14" id="KW-1185">Reference proteome</keyword>
<dbReference type="PROSITE" id="PS00107">
    <property type="entry name" value="PROTEIN_KINASE_ATP"/>
    <property type="match status" value="1"/>
</dbReference>
<dbReference type="Gene3D" id="3.30.200.20">
    <property type="entry name" value="Phosphorylase Kinase, domain 1"/>
    <property type="match status" value="1"/>
</dbReference>
<keyword evidence="3" id="KW-0723">Serine/threonine-protein kinase</keyword>
<dbReference type="InterPro" id="IPR000719">
    <property type="entry name" value="Prot_kinase_dom"/>
</dbReference>
<dbReference type="STRING" id="623744.A0A553MMD1"/>
<evidence type="ECO:0000256" key="3">
    <source>
        <dbReference type="ARBA" id="ARBA00022527"/>
    </source>
</evidence>
<dbReference type="EMBL" id="SRMA01027350">
    <property type="protein sequence ID" value="TRY54346.1"/>
    <property type="molecule type" value="Genomic_DNA"/>
</dbReference>
<organism evidence="13 14">
    <name type="scientific">Danionella cerebrum</name>
    <dbReference type="NCBI Taxonomy" id="2873325"/>
    <lineage>
        <taxon>Eukaryota</taxon>
        <taxon>Metazoa</taxon>
        <taxon>Chordata</taxon>
        <taxon>Craniata</taxon>
        <taxon>Vertebrata</taxon>
        <taxon>Euteleostomi</taxon>
        <taxon>Actinopterygii</taxon>
        <taxon>Neopterygii</taxon>
        <taxon>Teleostei</taxon>
        <taxon>Ostariophysi</taxon>
        <taxon>Cypriniformes</taxon>
        <taxon>Danionidae</taxon>
        <taxon>Danioninae</taxon>
        <taxon>Danionella</taxon>
    </lineage>
</organism>
<name>A0A553MMD1_9TELE</name>
<dbReference type="InterPro" id="IPR011009">
    <property type="entry name" value="Kinase-like_dom_sf"/>
</dbReference>
<comment type="catalytic activity">
    <reaction evidence="9">
        <text>L-seryl-[protein] + ATP = O-phospho-L-seryl-[protein] + ADP + H(+)</text>
        <dbReference type="Rhea" id="RHEA:17989"/>
        <dbReference type="Rhea" id="RHEA-COMP:9863"/>
        <dbReference type="Rhea" id="RHEA-COMP:11604"/>
        <dbReference type="ChEBI" id="CHEBI:15378"/>
        <dbReference type="ChEBI" id="CHEBI:29999"/>
        <dbReference type="ChEBI" id="CHEBI:30616"/>
        <dbReference type="ChEBI" id="CHEBI:83421"/>
        <dbReference type="ChEBI" id="CHEBI:456216"/>
        <dbReference type="EC" id="2.7.11.1"/>
    </reaction>
</comment>
<dbReference type="GO" id="GO:0007346">
    <property type="term" value="P:regulation of mitotic cell cycle"/>
    <property type="evidence" value="ECO:0007669"/>
    <property type="project" value="TreeGrafter"/>
</dbReference>
<evidence type="ECO:0000259" key="12">
    <source>
        <dbReference type="PROSITE" id="PS50011"/>
    </source>
</evidence>
<sequence>MPAELRRIESNSSEVPPRPLPCSEPGVMDQSPAHGPPPENTTVNGVSRKRGRGIRAFFRSAWNFLKKPFRGRRQRKVGPLVPLVSKEEPVPKPDPATQEPEAIPEPASTPELEPIPGPSGLQSSVRTEPSSVTVASDYEAHSGDLKDFYTLGDFLGEGSYGVVCKGLRKSDGKEVAIKRSSKSVDPDYPIPLYREVALLVMLRRPPTCPYVIELYDWFDRDHALSLVMELPQPCMTLNEFVNVMENVPEELAQVFMLQLVQAVQHCISRGVFHNDVHLANILVTINPLQLKLIDFGLAHLVDENGYDSSLYSGAFQCMPPEAFERPRYHAVPTSVWFLGLVLFTMVNGRKPFLSAREMMCGCTIDWVPSASVECKDLTMKCLKRRPELRPTLEEILQHPWLTAELFSVFRSSVSRDDLHGDEETTLNK</sequence>
<reference evidence="13 14" key="1">
    <citation type="journal article" date="2019" name="Sci. Data">
        <title>Hybrid genome assembly and annotation of Danionella translucida.</title>
        <authorList>
            <person name="Kadobianskyi M."/>
            <person name="Schulze L."/>
            <person name="Schuelke M."/>
            <person name="Judkewitz B."/>
        </authorList>
    </citation>
    <scope>NUCLEOTIDE SEQUENCE [LARGE SCALE GENOMIC DNA]</scope>
    <source>
        <strain evidence="14">Bolton</strain>
        <tissue evidence="13">Whole-body</tissue>
    </source>
</reference>
<evidence type="ECO:0000256" key="4">
    <source>
        <dbReference type="ARBA" id="ARBA00022679"/>
    </source>
</evidence>